<feature type="compositionally biased region" description="Basic and acidic residues" evidence="1">
    <location>
        <begin position="11"/>
        <end position="20"/>
    </location>
</feature>
<dbReference type="Proteomes" id="UP000250235">
    <property type="component" value="Unassembled WGS sequence"/>
</dbReference>
<reference evidence="2 3" key="1">
    <citation type="journal article" date="2015" name="Proc. Natl. Acad. Sci. U.S.A.">
        <title>The resurrection genome of Boea hygrometrica: A blueprint for survival of dehydration.</title>
        <authorList>
            <person name="Xiao L."/>
            <person name="Yang G."/>
            <person name="Zhang L."/>
            <person name="Yang X."/>
            <person name="Zhao S."/>
            <person name="Ji Z."/>
            <person name="Zhou Q."/>
            <person name="Hu M."/>
            <person name="Wang Y."/>
            <person name="Chen M."/>
            <person name="Xu Y."/>
            <person name="Jin H."/>
            <person name="Xiao X."/>
            <person name="Hu G."/>
            <person name="Bao F."/>
            <person name="Hu Y."/>
            <person name="Wan P."/>
            <person name="Li L."/>
            <person name="Deng X."/>
            <person name="Kuang T."/>
            <person name="Xiang C."/>
            <person name="Zhu J.K."/>
            <person name="Oliver M.J."/>
            <person name="He Y."/>
        </authorList>
    </citation>
    <scope>NUCLEOTIDE SEQUENCE [LARGE SCALE GENOMIC DNA]</scope>
    <source>
        <strain evidence="3">cv. XS01</strain>
    </source>
</reference>
<dbReference type="AlphaFoldDB" id="A0A2Z7D172"/>
<evidence type="ECO:0000313" key="3">
    <source>
        <dbReference type="Proteomes" id="UP000250235"/>
    </source>
</evidence>
<sequence>MPPHLTKKSRGRENTPRDWHEQFDGRVRQVTCHPISGDLSLGGYISRYLQQQTLVKRHFAESPLMLKSPRVIEVKYEYRTSRMYDLLNECKSRHTPDIYKRGYAVVSMLPRHHEPEWILQTLYKR</sequence>
<name>A0A2Z7D172_9LAMI</name>
<evidence type="ECO:0000313" key="2">
    <source>
        <dbReference type="EMBL" id="KZV52770.1"/>
    </source>
</evidence>
<feature type="compositionally biased region" description="Basic residues" evidence="1">
    <location>
        <begin position="1"/>
        <end position="10"/>
    </location>
</feature>
<gene>
    <name evidence="2" type="ORF">F511_40139</name>
</gene>
<feature type="region of interest" description="Disordered" evidence="1">
    <location>
        <begin position="1"/>
        <end position="20"/>
    </location>
</feature>
<protein>
    <submittedName>
        <fullName evidence="2">Uncharacterized protein</fullName>
    </submittedName>
</protein>
<evidence type="ECO:0000256" key="1">
    <source>
        <dbReference type="SAM" id="MobiDB-lite"/>
    </source>
</evidence>
<accession>A0A2Z7D172</accession>
<dbReference type="EMBL" id="KQ990683">
    <property type="protein sequence ID" value="KZV52770.1"/>
    <property type="molecule type" value="Genomic_DNA"/>
</dbReference>
<organism evidence="2 3">
    <name type="scientific">Dorcoceras hygrometricum</name>
    <dbReference type="NCBI Taxonomy" id="472368"/>
    <lineage>
        <taxon>Eukaryota</taxon>
        <taxon>Viridiplantae</taxon>
        <taxon>Streptophyta</taxon>
        <taxon>Embryophyta</taxon>
        <taxon>Tracheophyta</taxon>
        <taxon>Spermatophyta</taxon>
        <taxon>Magnoliopsida</taxon>
        <taxon>eudicotyledons</taxon>
        <taxon>Gunneridae</taxon>
        <taxon>Pentapetalae</taxon>
        <taxon>asterids</taxon>
        <taxon>lamiids</taxon>
        <taxon>Lamiales</taxon>
        <taxon>Gesneriaceae</taxon>
        <taxon>Didymocarpoideae</taxon>
        <taxon>Trichosporeae</taxon>
        <taxon>Loxocarpinae</taxon>
        <taxon>Dorcoceras</taxon>
    </lineage>
</organism>
<keyword evidence="3" id="KW-1185">Reference proteome</keyword>
<proteinExistence type="predicted"/>